<reference evidence="2" key="1">
    <citation type="journal article" date="2020" name="Stud. Mycol.">
        <title>101 Dothideomycetes genomes: a test case for predicting lifestyles and emergence of pathogens.</title>
        <authorList>
            <person name="Haridas S."/>
            <person name="Albert R."/>
            <person name="Binder M."/>
            <person name="Bloem J."/>
            <person name="Labutti K."/>
            <person name="Salamov A."/>
            <person name="Andreopoulos B."/>
            <person name="Baker S."/>
            <person name="Barry K."/>
            <person name="Bills G."/>
            <person name="Bluhm B."/>
            <person name="Cannon C."/>
            <person name="Castanera R."/>
            <person name="Culley D."/>
            <person name="Daum C."/>
            <person name="Ezra D."/>
            <person name="Gonzalez J."/>
            <person name="Henrissat B."/>
            <person name="Kuo A."/>
            <person name="Liang C."/>
            <person name="Lipzen A."/>
            <person name="Lutzoni F."/>
            <person name="Magnuson J."/>
            <person name="Mondo S."/>
            <person name="Nolan M."/>
            <person name="Ohm R."/>
            <person name="Pangilinan J."/>
            <person name="Park H.-J."/>
            <person name="Ramirez L."/>
            <person name="Alfaro M."/>
            <person name="Sun H."/>
            <person name="Tritt A."/>
            <person name="Yoshinaga Y."/>
            <person name="Zwiers L.-H."/>
            <person name="Turgeon B."/>
            <person name="Goodwin S."/>
            <person name="Spatafora J."/>
            <person name="Crous P."/>
            <person name="Grigoriev I."/>
        </authorList>
    </citation>
    <scope>NUCLEOTIDE SEQUENCE</scope>
    <source>
        <strain evidence="2">CBS 113979</strain>
    </source>
</reference>
<dbReference type="AlphaFoldDB" id="A0A6G1H0C4"/>
<dbReference type="PANTHER" id="PTHR35394">
    <property type="entry name" value="DUF3176 DOMAIN-CONTAINING PROTEIN"/>
    <property type="match status" value="1"/>
</dbReference>
<protein>
    <submittedName>
        <fullName evidence="2">Uncharacterized protein</fullName>
    </submittedName>
</protein>
<accession>A0A6G1H0C4</accession>
<evidence type="ECO:0000313" key="3">
    <source>
        <dbReference type="Proteomes" id="UP000800041"/>
    </source>
</evidence>
<sequence>MMKGSIGDITINYAVANSTLRSVALPHMPGTFTNVTILANTTTDPRCTIWSRNNCGTPFGEPTMEFKTIAVECSLFPCALAYTASVVDGAVVETEVKRSFGQGDWLEDHGAWRGALIPGDLNINPDEDCEPKWWPYKGIPPPCSFGIGLGSIMALGNFFWGFWNGTVPGRMYGEAASDNDVLDVLYSRGVTNFTHIDRVLGSVADSMTAAIHLTGRVEDYDAGSGGGQGNVTGQVFLADTCIEVRWAWIALPAAVAFLTLLLILTVVLGGAMRDQPAWKTSALPVLFHGFDTAELASQSQLLTVSEMEREASGLWVRLTDETSGALRLEACSRQSVDNDKNA</sequence>
<dbReference type="OrthoDB" id="5242705at2759"/>
<organism evidence="2 3">
    <name type="scientific">Aulographum hederae CBS 113979</name>
    <dbReference type="NCBI Taxonomy" id="1176131"/>
    <lineage>
        <taxon>Eukaryota</taxon>
        <taxon>Fungi</taxon>
        <taxon>Dikarya</taxon>
        <taxon>Ascomycota</taxon>
        <taxon>Pezizomycotina</taxon>
        <taxon>Dothideomycetes</taxon>
        <taxon>Pleosporomycetidae</taxon>
        <taxon>Aulographales</taxon>
        <taxon>Aulographaceae</taxon>
    </lineage>
</organism>
<dbReference type="EMBL" id="ML977156">
    <property type="protein sequence ID" value="KAF1986514.1"/>
    <property type="molecule type" value="Genomic_DNA"/>
</dbReference>
<dbReference type="Proteomes" id="UP000800041">
    <property type="component" value="Unassembled WGS sequence"/>
</dbReference>
<evidence type="ECO:0000313" key="2">
    <source>
        <dbReference type="EMBL" id="KAF1986514.1"/>
    </source>
</evidence>
<keyword evidence="3" id="KW-1185">Reference proteome</keyword>
<keyword evidence="1" id="KW-0812">Transmembrane</keyword>
<name>A0A6G1H0C4_9PEZI</name>
<keyword evidence="1" id="KW-1133">Transmembrane helix</keyword>
<gene>
    <name evidence="2" type="ORF">K402DRAFT_81545</name>
</gene>
<feature type="transmembrane region" description="Helical" evidence="1">
    <location>
        <begin position="246"/>
        <end position="271"/>
    </location>
</feature>
<evidence type="ECO:0000256" key="1">
    <source>
        <dbReference type="SAM" id="Phobius"/>
    </source>
</evidence>
<proteinExistence type="predicted"/>
<dbReference type="PANTHER" id="PTHR35394:SF5">
    <property type="entry name" value="DUF3176 DOMAIN-CONTAINING PROTEIN"/>
    <property type="match status" value="1"/>
</dbReference>
<keyword evidence="1" id="KW-0472">Membrane</keyword>